<dbReference type="InterPro" id="IPR024964">
    <property type="entry name" value="CTLH/CRA"/>
</dbReference>
<gene>
    <name evidence="5" type="ORF">B5807_01983</name>
</gene>
<dbReference type="InterPro" id="IPR006594">
    <property type="entry name" value="LisH"/>
</dbReference>
<dbReference type="PROSITE" id="PS50896">
    <property type="entry name" value="LISH"/>
    <property type="match status" value="1"/>
</dbReference>
<feature type="region of interest" description="Disordered" evidence="2">
    <location>
        <begin position="491"/>
        <end position="510"/>
    </location>
</feature>
<feature type="domain" description="CTLH" evidence="4">
    <location>
        <begin position="430"/>
        <end position="487"/>
    </location>
</feature>
<feature type="compositionally biased region" description="Polar residues" evidence="2">
    <location>
        <begin position="72"/>
        <end position="82"/>
    </location>
</feature>
<evidence type="ECO:0000256" key="2">
    <source>
        <dbReference type="SAM" id="MobiDB-lite"/>
    </source>
</evidence>
<dbReference type="Proteomes" id="UP000193240">
    <property type="component" value="Unassembled WGS sequence"/>
</dbReference>
<dbReference type="CDD" id="cd12909">
    <property type="entry name" value="SPRY_RanBP9_10"/>
    <property type="match status" value="1"/>
</dbReference>
<feature type="domain" description="B30.2/SPRY" evidence="3">
    <location>
        <begin position="153"/>
        <end position="343"/>
    </location>
</feature>
<dbReference type="InterPro" id="IPR003877">
    <property type="entry name" value="SPRY_dom"/>
</dbReference>
<dbReference type="InterPro" id="IPR043136">
    <property type="entry name" value="B30.2/SPRY_sf"/>
</dbReference>
<feature type="region of interest" description="Disordered" evidence="2">
    <location>
        <begin position="1"/>
        <end position="85"/>
    </location>
</feature>
<evidence type="ECO:0000259" key="3">
    <source>
        <dbReference type="PROSITE" id="PS50188"/>
    </source>
</evidence>
<dbReference type="SUPFAM" id="SSF49899">
    <property type="entry name" value="Concanavalin A-like lectins/glucanases"/>
    <property type="match status" value="1"/>
</dbReference>
<dbReference type="SMART" id="SM00668">
    <property type="entry name" value="CTLH"/>
    <property type="match status" value="1"/>
</dbReference>
<dbReference type="EMBL" id="KZ107839">
    <property type="protein sequence ID" value="OSS53124.1"/>
    <property type="molecule type" value="Genomic_DNA"/>
</dbReference>
<dbReference type="PROSITE" id="PS50188">
    <property type="entry name" value="B302_SPRY"/>
    <property type="match status" value="1"/>
</dbReference>
<sequence length="661" mass="72794">MRRGSYAAALAGNTGSSTANPAPTRSGAFSHLLNSSSAPHTIGQHRHARSIDPDGHNNSMSTSWGRGAALPSYSSQTGQWQGLGTGAQDIPPLFVPSYLRGSKHAEKVQEAYRAKVAAQRDYRSAHSSNAGSLSTSSSSANLHKLAGSHRGLTHEVIERAPVFVEDQVSPWPTRWNDVDKFAQLEIEDGGRQAKFSGSQKTHDEAASVRADCPMPRQCGIYYYEVTVVSKGKDGRMIGVGFSGPKVALSRIPGWEPESFAYHGDDGQIFNNTTSGKNYGPKFGTLDVIGCGINFRTNTAFFTKNGHMLGTAFRDLKPSMPYYPTIGMKKPGETLRANFGQEPFAFDIDKMVQDEKAAIQEEINQTKFAASATSAPDETQFIHRLISQYLAHDGYVETAQAFAEEVVDEARALANDDDATIPYQEAVEDMDALNRQKIRSAILEGDIDKALKHTQAYYPSVLRDNDNIYFKLRCRKFIEMIRDCNELNTQFQSSHTYKPSSAANTKKRNSTATDEYDFQMELDEQFGVNHSMPSLSDFHNEDEMENRQTKLSQLTANTIAYGQELRAEFANDTRREVKQALNDTFALIAYENAKESSLAPLLETDGRVPVAEELNSAILVSLGKSSSAAIERLVQQTEALVNELADDGGPGAFINVRKDFLQ</sequence>
<dbReference type="InterPro" id="IPR050618">
    <property type="entry name" value="Ubq-SigPath_Reg"/>
</dbReference>
<dbReference type="OMA" id="LPTRWNK"/>
<dbReference type="Pfam" id="PF10607">
    <property type="entry name" value="CTLH"/>
    <property type="match status" value="1"/>
</dbReference>
<feature type="compositionally biased region" description="Polar residues" evidence="2">
    <location>
        <begin position="491"/>
        <end position="503"/>
    </location>
</feature>
<keyword evidence="6" id="KW-1185">Reference proteome</keyword>
<evidence type="ECO:0000313" key="5">
    <source>
        <dbReference type="EMBL" id="OSS53124.1"/>
    </source>
</evidence>
<proteinExistence type="predicted"/>
<feature type="compositionally biased region" description="Polar residues" evidence="2">
    <location>
        <begin position="13"/>
        <end position="23"/>
    </location>
</feature>
<dbReference type="PANTHER" id="PTHR12864">
    <property type="entry name" value="RAN BINDING PROTEIN 9-RELATED"/>
    <property type="match status" value="1"/>
</dbReference>
<evidence type="ECO:0000259" key="4">
    <source>
        <dbReference type="PROSITE" id="PS50897"/>
    </source>
</evidence>
<comment type="function">
    <text evidence="1">Involved in the proteasome-dependent degradation of fructose-1,6-bisphosphatase.</text>
</comment>
<dbReference type="InterPro" id="IPR006595">
    <property type="entry name" value="CTLH_C"/>
</dbReference>
<dbReference type="SMART" id="SM00449">
    <property type="entry name" value="SPRY"/>
    <property type="match status" value="1"/>
</dbReference>
<dbReference type="AlphaFoldDB" id="A0A1Y2MAI0"/>
<dbReference type="PROSITE" id="PS50897">
    <property type="entry name" value="CTLH"/>
    <property type="match status" value="1"/>
</dbReference>
<dbReference type="InterPro" id="IPR035782">
    <property type="entry name" value="SPRY_RanBP9/10"/>
</dbReference>
<dbReference type="Pfam" id="PF00622">
    <property type="entry name" value="SPRY"/>
    <property type="match status" value="1"/>
</dbReference>
<organism evidence="5 6">
    <name type="scientific">Epicoccum nigrum</name>
    <name type="common">Soil fungus</name>
    <name type="synonym">Epicoccum purpurascens</name>
    <dbReference type="NCBI Taxonomy" id="105696"/>
    <lineage>
        <taxon>Eukaryota</taxon>
        <taxon>Fungi</taxon>
        <taxon>Dikarya</taxon>
        <taxon>Ascomycota</taxon>
        <taxon>Pezizomycotina</taxon>
        <taxon>Dothideomycetes</taxon>
        <taxon>Pleosporomycetidae</taxon>
        <taxon>Pleosporales</taxon>
        <taxon>Pleosporineae</taxon>
        <taxon>Didymellaceae</taxon>
        <taxon>Epicoccum</taxon>
    </lineage>
</organism>
<dbReference type="InterPro" id="IPR001870">
    <property type="entry name" value="B30.2/SPRY"/>
</dbReference>
<reference evidence="5 6" key="1">
    <citation type="journal article" date="2017" name="Genome Announc.">
        <title>Genome sequence of the saprophytic ascomycete Epicoccum nigrum ICMP 19927 strain isolated from New Zealand.</title>
        <authorList>
            <person name="Fokin M."/>
            <person name="Fleetwood D."/>
            <person name="Weir B.S."/>
            <person name="Villas-Boas S.G."/>
        </authorList>
    </citation>
    <scope>NUCLEOTIDE SEQUENCE [LARGE SCALE GENOMIC DNA]</scope>
    <source>
        <strain evidence="5 6">ICMP 19927</strain>
    </source>
</reference>
<dbReference type="Gene3D" id="2.60.120.920">
    <property type="match status" value="1"/>
</dbReference>
<evidence type="ECO:0000256" key="1">
    <source>
        <dbReference type="ARBA" id="ARBA00002343"/>
    </source>
</evidence>
<name>A0A1Y2MAI0_EPING</name>
<evidence type="ECO:0000313" key="6">
    <source>
        <dbReference type="Proteomes" id="UP000193240"/>
    </source>
</evidence>
<dbReference type="InterPro" id="IPR013320">
    <property type="entry name" value="ConA-like_dom_sf"/>
</dbReference>
<dbReference type="STRING" id="105696.A0A1Y2MAI0"/>
<dbReference type="InterPro" id="IPR013144">
    <property type="entry name" value="CRA_dom"/>
</dbReference>
<dbReference type="SMART" id="SM00757">
    <property type="entry name" value="CRA"/>
    <property type="match status" value="1"/>
</dbReference>
<dbReference type="InParanoid" id="A0A1Y2MAI0"/>
<protein>
    <submittedName>
        <fullName evidence="5">Uncharacterized protein</fullName>
    </submittedName>
</protein>
<accession>A0A1Y2MAI0</accession>